<dbReference type="Pfam" id="PF18737">
    <property type="entry name" value="HEPN_MAE_28990"/>
    <property type="match status" value="1"/>
</dbReference>
<organism evidence="2 3">
    <name type="scientific">Telmatocola sphagniphila</name>
    <dbReference type="NCBI Taxonomy" id="1123043"/>
    <lineage>
        <taxon>Bacteria</taxon>
        <taxon>Pseudomonadati</taxon>
        <taxon>Planctomycetota</taxon>
        <taxon>Planctomycetia</taxon>
        <taxon>Gemmatales</taxon>
        <taxon>Gemmataceae</taxon>
    </lineage>
</organism>
<dbReference type="EMBL" id="CP074694">
    <property type="protein sequence ID" value="QVL30785.1"/>
    <property type="molecule type" value="Genomic_DNA"/>
</dbReference>
<name>A0A8E6B5I7_9BACT</name>
<evidence type="ECO:0000313" key="2">
    <source>
        <dbReference type="EMBL" id="QVL30785.1"/>
    </source>
</evidence>
<evidence type="ECO:0000259" key="1">
    <source>
        <dbReference type="Pfam" id="PF18737"/>
    </source>
</evidence>
<proteinExistence type="predicted"/>
<accession>A0A8E6B5I7</accession>
<feature type="domain" description="MAE-28990/MAE-18760-like HEPN" evidence="1">
    <location>
        <begin position="7"/>
        <end position="220"/>
    </location>
</feature>
<dbReference type="Proteomes" id="UP000676194">
    <property type="component" value="Chromosome"/>
</dbReference>
<dbReference type="InterPro" id="IPR040788">
    <property type="entry name" value="HEPN_MAE_28990"/>
</dbReference>
<gene>
    <name evidence="2" type="ORF">KIH39_18275</name>
</gene>
<dbReference type="RefSeq" id="WP_213494668.1">
    <property type="nucleotide sequence ID" value="NZ_CP074694.1"/>
</dbReference>
<dbReference type="AlphaFoldDB" id="A0A8E6B5I7"/>
<protein>
    <recommendedName>
        <fullName evidence="1">MAE-28990/MAE-18760-like HEPN domain-containing protein</fullName>
    </recommendedName>
</protein>
<evidence type="ECO:0000313" key="3">
    <source>
        <dbReference type="Proteomes" id="UP000676194"/>
    </source>
</evidence>
<reference evidence="2" key="1">
    <citation type="submission" date="2021-05" db="EMBL/GenBank/DDBJ databases">
        <title>Complete genome sequence of the cellulolytic planctomycete Telmatocola sphagniphila SP2T and characterization of the first cellulase from planctomycetes.</title>
        <authorList>
            <person name="Rakitin A.L."/>
            <person name="Beletsky A.V."/>
            <person name="Naumoff D.G."/>
            <person name="Kulichevskaya I.S."/>
            <person name="Mardanov A.V."/>
            <person name="Ravin N.V."/>
            <person name="Dedysh S.N."/>
        </authorList>
    </citation>
    <scope>NUCLEOTIDE SEQUENCE</scope>
    <source>
        <strain evidence="2">SP2T</strain>
    </source>
</reference>
<keyword evidence="3" id="KW-1185">Reference proteome</keyword>
<dbReference type="KEGG" id="tsph:KIH39_18275"/>
<sequence>MNLADIRAELEDELRWRSEELRFLKNQLTDLRNDDERCQFRRALVVMLYAHFEGFWKAAFSIYVKTLNSEGILCKDAVNHLVAASLFDLFSALSSQAKHPYFRERAADDTKLHQLYRQVEFIDNLPNIDTTRLELSAEKVVDTESNLWPVVIRKILFRLGFPDQTFGSHEGAVWNLVNKRNGVSHGTDRLGFTAKEFNELEYAVLNIMEDVVKILFSWLRERKFLKTT</sequence>